<gene>
    <name evidence="3" type="ORF">GCM10011519_35190</name>
</gene>
<dbReference type="PANTHER" id="PTHR30575:SF3">
    <property type="entry name" value="PEPTIDASE M20 DIMERISATION DOMAIN-CONTAINING PROTEIN"/>
    <property type="match status" value="1"/>
</dbReference>
<dbReference type="GO" id="GO:0005737">
    <property type="term" value="C:cytoplasm"/>
    <property type="evidence" value="ECO:0007669"/>
    <property type="project" value="TreeGrafter"/>
</dbReference>
<dbReference type="RefSeq" id="WP_188781386.1">
    <property type="nucleotide sequence ID" value="NZ_BMKQ01000002.1"/>
</dbReference>
<feature type="binding site" evidence="1">
    <location>
        <position position="139"/>
    </location>
    <ligand>
        <name>Mn(2+)</name>
        <dbReference type="ChEBI" id="CHEBI:29035"/>
        <label>2</label>
    </ligand>
</feature>
<feature type="binding site" evidence="1">
    <location>
        <position position="141"/>
    </location>
    <ligand>
        <name>Mn(2+)</name>
        <dbReference type="ChEBI" id="CHEBI:29035"/>
        <label>2</label>
    </ligand>
</feature>
<dbReference type="InterPro" id="IPR017439">
    <property type="entry name" value="Amidohydrolase"/>
</dbReference>
<dbReference type="GO" id="GO:0046872">
    <property type="term" value="F:metal ion binding"/>
    <property type="evidence" value="ECO:0007669"/>
    <property type="project" value="UniProtKB-KW"/>
</dbReference>
<evidence type="ECO:0000259" key="2">
    <source>
        <dbReference type="Pfam" id="PF07687"/>
    </source>
</evidence>
<dbReference type="GO" id="GO:0046657">
    <property type="term" value="P:folic acid catabolic process"/>
    <property type="evidence" value="ECO:0007669"/>
    <property type="project" value="TreeGrafter"/>
</dbReference>
<proteinExistence type="predicted"/>
<dbReference type="Gene3D" id="3.40.630.10">
    <property type="entry name" value="Zn peptidases"/>
    <property type="match status" value="2"/>
</dbReference>
<accession>A0A917BWF0</accession>
<evidence type="ECO:0000313" key="3">
    <source>
        <dbReference type="EMBL" id="GGF58310.1"/>
    </source>
</evidence>
<feature type="binding site" evidence="1">
    <location>
        <position position="393"/>
    </location>
    <ligand>
        <name>Mn(2+)</name>
        <dbReference type="ChEBI" id="CHEBI:29035"/>
        <label>2</label>
    </ligand>
</feature>
<keyword evidence="1" id="KW-0464">Manganese</keyword>
<reference evidence="3" key="2">
    <citation type="submission" date="2020-09" db="EMBL/GenBank/DDBJ databases">
        <authorList>
            <person name="Sun Q."/>
            <person name="Zhou Y."/>
        </authorList>
    </citation>
    <scope>NUCLEOTIDE SEQUENCE</scope>
    <source>
        <strain evidence="3">CGMCC 1.16067</strain>
    </source>
</reference>
<dbReference type="AlphaFoldDB" id="A0A917BWF0"/>
<dbReference type="InterPro" id="IPR002933">
    <property type="entry name" value="Peptidase_M20"/>
</dbReference>
<organism evidence="3 4">
    <name type="scientific">Marmoricola endophyticus</name>
    <dbReference type="NCBI Taxonomy" id="2040280"/>
    <lineage>
        <taxon>Bacteria</taxon>
        <taxon>Bacillati</taxon>
        <taxon>Actinomycetota</taxon>
        <taxon>Actinomycetes</taxon>
        <taxon>Propionibacteriales</taxon>
        <taxon>Nocardioidaceae</taxon>
        <taxon>Marmoricola</taxon>
    </lineage>
</organism>
<name>A0A917BWF0_9ACTN</name>
<dbReference type="PIRSF" id="PIRSF005962">
    <property type="entry name" value="Pept_M20D_amidohydro"/>
    <property type="match status" value="1"/>
</dbReference>
<keyword evidence="1" id="KW-0479">Metal-binding</keyword>
<dbReference type="GO" id="GO:0071713">
    <property type="term" value="F:para-aminobenzoyl-glutamate hydrolase activity"/>
    <property type="evidence" value="ECO:0007669"/>
    <property type="project" value="TreeGrafter"/>
</dbReference>
<protein>
    <submittedName>
        <fullName evidence="3">Peptidase M20</fullName>
    </submittedName>
</protein>
<dbReference type="PANTHER" id="PTHR30575">
    <property type="entry name" value="PEPTIDASE M20"/>
    <property type="match status" value="1"/>
</dbReference>
<comment type="caution">
    <text evidence="3">The sequence shown here is derived from an EMBL/GenBank/DDBJ whole genome shotgun (WGS) entry which is preliminary data.</text>
</comment>
<dbReference type="GO" id="GO:0016805">
    <property type="term" value="F:dipeptidase activity"/>
    <property type="evidence" value="ECO:0007669"/>
    <property type="project" value="TreeGrafter"/>
</dbReference>
<feature type="binding site" evidence="1">
    <location>
        <position position="173"/>
    </location>
    <ligand>
        <name>Mn(2+)</name>
        <dbReference type="ChEBI" id="CHEBI:29035"/>
        <label>1</label>
    </ligand>
</feature>
<dbReference type="Pfam" id="PF01546">
    <property type="entry name" value="Peptidase_M20"/>
    <property type="match status" value="1"/>
</dbReference>
<keyword evidence="4" id="KW-1185">Reference proteome</keyword>
<feature type="binding site" evidence="1">
    <location>
        <position position="197"/>
    </location>
    <ligand>
        <name>Mn(2+)</name>
        <dbReference type="ChEBI" id="CHEBI:29035"/>
        <label>2</label>
    </ligand>
</feature>
<dbReference type="SUPFAM" id="SSF55031">
    <property type="entry name" value="Bacterial exopeptidase dimerisation domain"/>
    <property type="match status" value="1"/>
</dbReference>
<dbReference type="EMBL" id="BMKQ01000002">
    <property type="protein sequence ID" value="GGF58310.1"/>
    <property type="molecule type" value="Genomic_DNA"/>
</dbReference>
<reference evidence="3" key="1">
    <citation type="journal article" date="2014" name="Int. J. Syst. Evol. Microbiol.">
        <title>Complete genome sequence of Corynebacterium casei LMG S-19264T (=DSM 44701T), isolated from a smear-ripened cheese.</title>
        <authorList>
            <consortium name="US DOE Joint Genome Institute (JGI-PGF)"/>
            <person name="Walter F."/>
            <person name="Albersmeier A."/>
            <person name="Kalinowski J."/>
            <person name="Ruckert C."/>
        </authorList>
    </citation>
    <scope>NUCLEOTIDE SEQUENCE</scope>
    <source>
        <strain evidence="3">CGMCC 1.16067</strain>
    </source>
</reference>
<dbReference type="Pfam" id="PF07687">
    <property type="entry name" value="M20_dimer"/>
    <property type="match status" value="1"/>
</dbReference>
<dbReference type="Proteomes" id="UP000649179">
    <property type="component" value="Unassembled WGS sequence"/>
</dbReference>
<dbReference type="InterPro" id="IPR052030">
    <property type="entry name" value="Peptidase_M20/M20A_hydrolases"/>
</dbReference>
<evidence type="ECO:0000256" key="1">
    <source>
        <dbReference type="PIRSR" id="PIRSR005962-1"/>
    </source>
</evidence>
<comment type="cofactor">
    <cofactor evidence="1">
        <name>Mn(2+)</name>
        <dbReference type="ChEBI" id="CHEBI:29035"/>
    </cofactor>
    <text evidence="1">The Mn(2+) ion enhances activity.</text>
</comment>
<sequence>MSPSLGTAIDWRRDLHAHPEVGFTEFRTASRAAGHLADLGWQVVAGREAMAPDERLGVPDDATLDAAYQRAEADGGDPRFLPQMRGGHTAVVATLGTDGPHLALRADTDALPILESDAPGHVPTAAGFASSYAGQMHACGHDAHVGMAMELAERLTADPPPCRVSIVLQPAEEGGRGGLATAASGLLDDVDVLLALHVGLGLRTGALVASNDGLLANSKIRATFHGRAAHAALAPEEGRNALLGAASATLALQGLTRVSGHQTRVSVGRISGGTVSNIVPDRAELLLETRADDGDVNADLEQRARAMLQGAATMHGLQVDLDLIGRVTTAVADPPAVEAVAAAARAVGLDVIAMPDDAGLASDDATALMRRVQDAGGMATYAALGATLAEGHHTPGFDIDEAALAPGVDLLEAWVRAAG</sequence>
<dbReference type="InterPro" id="IPR011650">
    <property type="entry name" value="Peptidase_M20_dimer"/>
</dbReference>
<evidence type="ECO:0000313" key="4">
    <source>
        <dbReference type="Proteomes" id="UP000649179"/>
    </source>
</evidence>
<dbReference type="SUPFAM" id="SSF53187">
    <property type="entry name" value="Zn-dependent exopeptidases"/>
    <property type="match status" value="1"/>
</dbReference>
<feature type="domain" description="Peptidase M20 dimerisation" evidence="2">
    <location>
        <begin position="221"/>
        <end position="309"/>
    </location>
</feature>
<dbReference type="NCBIfam" id="TIGR01891">
    <property type="entry name" value="amidohydrolases"/>
    <property type="match status" value="1"/>
</dbReference>
<dbReference type="InterPro" id="IPR036264">
    <property type="entry name" value="Bact_exopeptidase_dim_dom"/>
</dbReference>